<dbReference type="PANTHER" id="PTHR43424">
    <property type="entry name" value="LOCUS PUTATIVE PROTEIN 1-RELATED"/>
    <property type="match status" value="1"/>
</dbReference>
<gene>
    <name evidence="6" type="ORF">FXF49_06325</name>
</gene>
<dbReference type="Proteomes" id="UP000323337">
    <property type="component" value="Unassembled WGS sequence"/>
</dbReference>
<comment type="caution">
    <text evidence="6">The sequence shown here is derived from an EMBL/GenBank/DDBJ whole genome shotgun (WGS) entry which is preliminary data.</text>
</comment>
<evidence type="ECO:0000256" key="3">
    <source>
        <dbReference type="ARBA" id="ARBA00022989"/>
    </source>
</evidence>
<dbReference type="EMBL" id="VSIV01000143">
    <property type="protein sequence ID" value="TYB33440.1"/>
    <property type="molecule type" value="Genomic_DNA"/>
</dbReference>
<evidence type="ECO:0000313" key="6">
    <source>
        <dbReference type="EMBL" id="TYB33440.1"/>
    </source>
</evidence>
<dbReference type="InterPro" id="IPR052556">
    <property type="entry name" value="PolySynth_Transporter"/>
</dbReference>
<evidence type="ECO:0000256" key="5">
    <source>
        <dbReference type="SAM" id="Phobius"/>
    </source>
</evidence>
<reference evidence="6 7" key="1">
    <citation type="submission" date="2019-08" db="EMBL/GenBank/DDBJ databases">
        <title>Genomic characterization of a novel candidate phylum (ARYD3) from a high temperature, high salinity tertiary oil reservoir in north central Oklahoma, USA.</title>
        <authorList>
            <person name="Youssef N.H."/>
            <person name="Yadav A."/>
            <person name="Elshahed M.S."/>
        </authorList>
    </citation>
    <scope>NUCLEOTIDE SEQUENCE [LARGE SCALE GENOMIC DNA]</scope>
    <source>
        <strain evidence="6">ARYD1</strain>
    </source>
</reference>
<evidence type="ECO:0000256" key="4">
    <source>
        <dbReference type="ARBA" id="ARBA00023136"/>
    </source>
</evidence>
<evidence type="ECO:0000313" key="7">
    <source>
        <dbReference type="Proteomes" id="UP000323337"/>
    </source>
</evidence>
<name>A0A5D0MPJ3_FLESI</name>
<evidence type="ECO:0000256" key="2">
    <source>
        <dbReference type="ARBA" id="ARBA00022692"/>
    </source>
</evidence>
<dbReference type="AlphaFoldDB" id="A0A5D0MPJ3"/>
<feature type="transmembrane region" description="Helical" evidence="5">
    <location>
        <begin position="128"/>
        <end position="145"/>
    </location>
</feature>
<evidence type="ECO:0000256" key="1">
    <source>
        <dbReference type="ARBA" id="ARBA00004141"/>
    </source>
</evidence>
<feature type="transmembrane region" description="Helical" evidence="5">
    <location>
        <begin position="332"/>
        <end position="351"/>
    </location>
</feature>
<feature type="transmembrane region" description="Helical" evidence="5">
    <location>
        <begin position="21"/>
        <end position="45"/>
    </location>
</feature>
<feature type="transmembrane region" description="Helical" evidence="5">
    <location>
        <begin position="395"/>
        <end position="417"/>
    </location>
</feature>
<feature type="transmembrane region" description="Helical" evidence="5">
    <location>
        <begin position="57"/>
        <end position="76"/>
    </location>
</feature>
<dbReference type="InterPro" id="IPR002797">
    <property type="entry name" value="Polysacc_synth"/>
</dbReference>
<feature type="transmembrane region" description="Helical" evidence="5">
    <location>
        <begin position="97"/>
        <end position="116"/>
    </location>
</feature>
<proteinExistence type="predicted"/>
<dbReference type="GO" id="GO:0016020">
    <property type="term" value="C:membrane"/>
    <property type="evidence" value="ECO:0007669"/>
    <property type="project" value="UniProtKB-SubCell"/>
</dbReference>
<keyword evidence="4 5" id="KW-0472">Membrane</keyword>
<feature type="transmembrane region" description="Helical" evidence="5">
    <location>
        <begin position="423"/>
        <end position="445"/>
    </location>
</feature>
<dbReference type="PANTHER" id="PTHR43424:SF1">
    <property type="entry name" value="LOCUS PUTATIVE PROTEIN 1-RELATED"/>
    <property type="match status" value="1"/>
</dbReference>
<accession>A0A5D0MPJ3</accession>
<keyword evidence="2 5" id="KW-0812">Transmembrane</keyword>
<dbReference type="CDD" id="cd13128">
    <property type="entry name" value="MATE_Wzx_like"/>
    <property type="match status" value="1"/>
</dbReference>
<protein>
    <submittedName>
        <fullName evidence="6">Flippase</fullName>
    </submittedName>
</protein>
<feature type="transmembrane region" description="Helical" evidence="5">
    <location>
        <begin position="363"/>
        <end position="383"/>
    </location>
</feature>
<sequence length="470" mass="53456">MIHSLSRSLSRLTSHSGFKKYFFNTGWLMLDKVLRMFLGLFVGVWVARYLGPENFGILNFAMSFVGLFGAFGKLGLDGIIVRNIVRDPDERDEILGTSLVLRLCGAIVLMLAVFGALQLTSATTYEKIIVMIIAFGQLFMSFEVFDFYFQSQVKAKFSGITGTFGLLASSIARISFILIGLPLIWFAGAVIIEQLTKAIFFIYFYIKTASPIDKSTNNKYTNNKYTKPPITNTHSKLNIKNLKFSKATSLALLKDSWPLIFSGLAVAFYMKIDQIMVKELINNEAVGYYSVAVRLSEVWLFITMSITQSLFPATLNAKIISNDLYYERLTQFYKLLFIISFSISIVIYFFSEYIVILLFSSEYFKSIAILQIYVWSTIFVFLNNGSWHWYIAENLQHLAAIRLFVGAIANFILNYFLIKAYGLTGAATATVLSYAIASYFGNLIFKRTRINFKIQTLAILNVFNIRSYYK</sequence>
<organism evidence="6 7">
    <name type="scientific">Flexistipes sinusarabici</name>
    <dbReference type="NCBI Taxonomy" id="2352"/>
    <lineage>
        <taxon>Bacteria</taxon>
        <taxon>Pseudomonadati</taxon>
        <taxon>Deferribacterota</taxon>
        <taxon>Deferribacteres</taxon>
        <taxon>Deferribacterales</taxon>
        <taxon>Flexistipitaceae</taxon>
        <taxon>Flexistipes</taxon>
    </lineage>
</organism>
<dbReference type="RefSeq" id="WP_303701069.1">
    <property type="nucleotide sequence ID" value="NZ_VSIV01000143.1"/>
</dbReference>
<comment type="subcellular location">
    <subcellularLocation>
        <location evidence="1">Membrane</location>
        <topology evidence="1">Multi-pass membrane protein</topology>
    </subcellularLocation>
</comment>
<keyword evidence="3 5" id="KW-1133">Transmembrane helix</keyword>
<dbReference type="Pfam" id="PF01943">
    <property type="entry name" value="Polysacc_synt"/>
    <property type="match status" value="1"/>
</dbReference>